<reference evidence="2" key="1">
    <citation type="submission" date="2023-10" db="EMBL/GenBank/DDBJ databases">
        <authorList>
            <person name="Chen Y."/>
            <person name="Shah S."/>
            <person name="Dougan E. K."/>
            <person name="Thang M."/>
            <person name="Chan C."/>
        </authorList>
    </citation>
    <scope>NUCLEOTIDE SEQUENCE [LARGE SCALE GENOMIC DNA]</scope>
</reference>
<evidence type="ECO:0000313" key="2">
    <source>
        <dbReference type="EMBL" id="CAK0850446.1"/>
    </source>
</evidence>
<accession>A0ABN9TX04</accession>
<dbReference type="EMBL" id="CAUYUJ010015151">
    <property type="protein sequence ID" value="CAK0850446.1"/>
    <property type="molecule type" value="Genomic_DNA"/>
</dbReference>
<comment type="caution">
    <text evidence="2">The sequence shown here is derived from an EMBL/GenBank/DDBJ whole genome shotgun (WGS) entry which is preliminary data.</text>
</comment>
<evidence type="ECO:0000256" key="1">
    <source>
        <dbReference type="SAM" id="MobiDB-lite"/>
    </source>
</evidence>
<evidence type="ECO:0000313" key="3">
    <source>
        <dbReference type="Proteomes" id="UP001189429"/>
    </source>
</evidence>
<sequence>MTNVEKQRYGSSFRRQRQRDTDAPPPSQDVGGAALAAGAVVIALSPRRATTARSRRATRRCSCDAGPRAPGWGLPPCRGPSRRCFTMAGHGLNREGVEQDGITKTCRTPAACYQTDEAEKEGCLTENPS</sequence>
<keyword evidence="3" id="KW-1185">Reference proteome</keyword>
<organism evidence="2 3">
    <name type="scientific">Prorocentrum cordatum</name>
    <dbReference type="NCBI Taxonomy" id="2364126"/>
    <lineage>
        <taxon>Eukaryota</taxon>
        <taxon>Sar</taxon>
        <taxon>Alveolata</taxon>
        <taxon>Dinophyceae</taxon>
        <taxon>Prorocentrales</taxon>
        <taxon>Prorocentraceae</taxon>
        <taxon>Prorocentrum</taxon>
    </lineage>
</organism>
<proteinExistence type="predicted"/>
<gene>
    <name evidence="2" type="ORF">PCOR1329_LOCUS42860</name>
</gene>
<feature type="region of interest" description="Disordered" evidence="1">
    <location>
        <begin position="1"/>
        <end position="31"/>
    </location>
</feature>
<protein>
    <submittedName>
        <fullName evidence="2">Uncharacterized protein</fullName>
    </submittedName>
</protein>
<name>A0ABN9TX04_9DINO</name>
<dbReference type="Proteomes" id="UP001189429">
    <property type="component" value="Unassembled WGS sequence"/>
</dbReference>